<keyword evidence="2" id="KW-1133">Transmembrane helix</keyword>
<dbReference type="InterPro" id="IPR043765">
    <property type="entry name" value="DUF5711"/>
</dbReference>
<reference evidence="3" key="1">
    <citation type="journal article" date="2021" name="PeerJ">
        <title>Extensive microbial diversity within the chicken gut microbiome revealed by metagenomics and culture.</title>
        <authorList>
            <person name="Gilroy R."/>
            <person name="Ravi A."/>
            <person name="Getino M."/>
            <person name="Pursley I."/>
            <person name="Horton D.L."/>
            <person name="Alikhan N.F."/>
            <person name="Baker D."/>
            <person name="Gharbi K."/>
            <person name="Hall N."/>
            <person name="Watson M."/>
            <person name="Adriaenssens E.M."/>
            <person name="Foster-Nyarko E."/>
            <person name="Jarju S."/>
            <person name="Secka A."/>
            <person name="Antonio M."/>
            <person name="Oren A."/>
            <person name="Chaudhuri R.R."/>
            <person name="La Ragione R."/>
            <person name="Hildebrand F."/>
            <person name="Pallen M.J."/>
        </authorList>
    </citation>
    <scope>NUCLEOTIDE SEQUENCE</scope>
    <source>
        <strain evidence="3">CHK185-1770</strain>
    </source>
</reference>
<feature type="region of interest" description="Disordered" evidence="1">
    <location>
        <begin position="1"/>
        <end position="43"/>
    </location>
</feature>
<comment type="caution">
    <text evidence="3">The sequence shown here is derived from an EMBL/GenBank/DDBJ whole genome shotgun (WGS) entry which is preliminary data.</text>
</comment>
<evidence type="ECO:0000256" key="1">
    <source>
        <dbReference type="SAM" id="MobiDB-lite"/>
    </source>
</evidence>
<dbReference type="Proteomes" id="UP000826793">
    <property type="component" value="Unassembled WGS sequence"/>
</dbReference>
<keyword evidence="2" id="KW-0812">Transmembrane</keyword>
<dbReference type="SUPFAM" id="SSF50969">
    <property type="entry name" value="YVTN repeat-like/Quinoprotein amine dehydrogenase"/>
    <property type="match status" value="1"/>
</dbReference>
<evidence type="ECO:0000313" key="3">
    <source>
        <dbReference type="EMBL" id="HJB98027.1"/>
    </source>
</evidence>
<keyword evidence="2" id="KW-0472">Membrane</keyword>
<protein>
    <recommendedName>
        <fullName evidence="5">WD40 repeat domain-containing protein</fullName>
    </recommendedName>
</protein>
<feature type="compositionally biased region" description="Basic residues" evidence="1">
    <location>
        <begin position="1"/>
        <end position="15"/>
    </location>
</feature>
<feature type="transmembrane region" description="Helical" evidence="2">
    <location>
        <begin position="51"/>
        <end position="70"/>
    </location>
</feature>
<evidence type="ECO:0008006" key="5">
    <source>
        <dbReference type="Google" id="ProtNLM"/>
    </source>
</evidence>
<dbReference type="EMBL" id="DWXG01000043">
    <property type="protein sequence ID" value="HJB98027.1"/>
    <property type="molecule type" value="Genomic_DNA"/>
</dbReference>
<accession>A0A9D2SG27</accession>
<proteinExistence type="predicted"/>
<evidence type="ECO:0000313" key="4">
    <source>
        <dbReference type="Proteomes" id="UP000826793"/>
    </source>
</evidence>
<reference evidence="3" key="2">
    <citation type="submission" date="2021-04" db="EMBL/GenBank/DDBJ databases">
        <authorList>
            <person name="Gilroy R."/>
        </authorList>
    </citation>
    <scope>NUCLEOTIDE SEQUENCE</scope>
    <source>
        <strain evidence="3">CHK185-1770</strain>
    </source>
</reference>
<name>A0A9D2SG27_9FIRM</name>
<organism evidence="3 4">
    <name type="scientific">Candidatus Acutalibacter pullicola</name>
    <dbReference type="NCBI Taxonomy" id="2838417"/>
    <lineage>
        <taxon>Bacteria</taxon>
        <taxon>Bacillati</taxon>
        <taxon>Bacillota</taxon>
        <taxon>Clostridia</taxon>
        <taxon>Eubacteriales</taxon>
        <taxon>Acutalibacteraceae</taxon>
        <taxon>Acutalibacter</taxon>
    </lineage>
</organism>
<sequence>MAKHREKHTASKKVVHLQEFQEEPQAKVEYEDPPAEEPSEEKQKAWQAPKAFYRVALVLLVMVLGLAIWVNRESLTPENLWNWIQLQVRGSGEGDGYPVSITGSSVAEGNFLAQDGNAVVLSDTALTVLGPSGQELASIRHSFNQPLLKHAEEAYLLYNQGGTGYMVVRGTETVLEGTAETDILAGAVASDGRFALATHGEDGASQLTVYLSSGREQFTYRFSRDYVTALAFNGDGTRGLACTVRSESGELVSKVTVFDFNQADPLAEYESRNNLLLGAGWGENGVLYAVGDTALLRAQASNLSFSEYDYQGRRPTAYLLEGSRFYLSLSAYEHAGPSTLLAFRGLEEPLEMQAQDRILSLSASGGNIGALVDGELVVFDASTGQELARAQAGSDAKSVALTSESAAYVLGVSEVRALSLQ</sequence>
<dbReference type="InterPro" id="IPR011044">
    <property type="entry name" value="Quino_amine_DH_bsu"/>
</dbReference>
<evidence type="ECO:0000256" key="2">
    <source>
        <dbReference type="SAM" id="Phobius"/>
    </source>
</evidence>
<dbReference type="AlphaFoldDB" id="A0A9D2SG27"/>
<dbReference type="Pfam" id="PF18975">
    <property type="entry name" value="DUF5711"/>
    <property type="match status" value="1"/>
</dbReference>
<gene>
    <name evidence="3" type="ORF">H9710_05530</name>
</gene>